<sequence>MAAYFDLEPDGVAEGGRIRVPVLDPDPGELDDADEFTDRRWLPDDGTDDTEDVGRPGQ</sequence>
<evidence type="ECO:0000313" key="2">
    <source>
        <dbReference type="EMBL" id="MBG6135504.1"/>
    </source>
</evidence>
<reference evidence="2" key="1">
    <citation type="submission" date="2020-11" db="EMBL/GenBank/DDBJ databases">
        <title>Sequencing the genomes of 1000 actinobacteria strains.</title>
        <authorList>
            <person name="Klenk H.-P."/>
        </authorList>
    </citation>
    <scope>NUCLEOTIDE SEQUENCE</scope>
    <source>
        <strain evidence="2">DSM 45356</strain>
    </source>
</reference>
<feature type="compositionally biased region" description="Acidic residues" evidence="1">
    <location>
        <begin position="26"/>
        <end position="35"/>
    </location>
</feature>
<proteinExistence type="predicted"/>
<dbReference type="Proteomes" id="UP000622552">
    <property type="component" value="Unassembled WGS sequence"/>
</dbReference>
<feature type="region of interest" description="Disordered" evidence="1">
    <location>
        <begin position="17"/>
        <end position="58"/>
    </location>
</feature>
<gene>
    <name evidence="2" type="ORF">IW245_001698</name>
</gene>
<organism evidence="2 3">
    <name type="scientific">Longispora fulva</name>
    <dbReference type="NCBI Taxonomy" id="619741"/>
    <lineage>
        <taxon>Bacteria</taxon>
        <taxon>Bacillati</taxon>
        <taxon>Actinomycetota</taxon>
        <taxon>Actinomycetes</taxon>
        <taxon>Micromonosporales</taxon>
        <taxon>Micromonosporaceae</taxon>
        <taxon>Longispora</taxon>
    </lineage>
</organism>
<comment type="caution">
    <text evidence="2">The sequence shown here is derived from an EMBL/GenBank/DDBJ whole genome shotgun (WGS) entry which is preliminary data.</text>
</comment>
<dbReference type="EMBL" id="JADOUF010000001">
    <property type="protein sequence ID" value="MBG6135504.1"/>
    <property type="molecule type" value="Genomic_DNA"/>
</dbReference>
<name>A0A8J7GBM0_9ACTN</name>
<dbReference type="AlphaFoldDB" id="A0A8J7GBM0"/>
<keyword evidence="3" id="KW-1185">Reference proteome</keyword>
<evidence type="ECO:0000313" key="3">
    <source>
        <dbReference type="Proteomes" id="UP000622552"/>
    </source>
</evidence>
<evidence type="ECO:0000256" key="1">
    <source>
        <dbReference type="SAM" id="MobiDB-lite"/>
    </source>
</evidence>
<accession>A0A8J7GBM0</accession>
<dbReference type="RefSeq" id="WP_197002603.1">
    <property type="nucleotide sequence ID" value="NZ_BONS01000002.1"/>
</dbReference>
<protein>
    <submittedName>
        <fullName evidence="2">Uncharacterized protein</fullName>
    </submittedName>
</protein>